<dbReference type="RefSeq" id="WP_007317663.1">
    <property type="nucleotide sequence ID" value="NZ_BAEH01000051.1"/>
</dbReference>
<keyword evidence="3" id="KW-1185">Reference proteome</keyword>
<feature type="region of interest" description="Disordered" evidence="1">
    <location>
        <begin position="112"/>
        <end position="131"/>
    </location>
</feature>
<dbReference type="Proteomes" id="UP000035034">
    <property type="component" value="Unassembled WGS sequence"/>
</dbReference>
<feature type="region of interest" description="Disordered" evidence="1">
    <location>
        <begin position="47"/>
        <end position="68"/>
    </location>
</feature>
<comment type="caution">
    <text evidence="2">The sequence shown here is derived from an EMBL/GenBank/DDBJ whole genome shotgun (WGS) entry which is preliminary data.</text>
</comment>
<organism evidence="2 3">
    <name type="scientific">Gordonia effusa NBRC 100432</name>
    <dbReference type="NCBI Taxonomy" id="1077974"/>
    <lineage>
        <taxon>Bacteria</taxon>
        <taxon>Bacillati</taxon>
        <taxon>Actinomycetota</taxon>
        <taxon>Actinomycetes</taxon>
        <taxon>Mycobacteriales</taxon>
        <taxon>Gordoniaceae</taxon>
        <taxon>Gordonia</taxon>
    </lineage>
</organism>
<gene>
    <name evidence="2" type="ORF">GOEFS_051_00210</name>
</gene>
<reference evidence="2 3" key="1">
    <citation type="submission" date="2011-12" db="EMBL/GenBank/DDBJ databases">
        <title>Whole genome shotgun sequence of Gordonia effusa NBRC 100432.</title>
        <authorList>
            <person name="Yoshida I."/>
            <person name="Takarada H."/>
            <person name="Hosoyama A."/>
            <person name="Tsuchikane K."/>
            <person name="Katsumata H."/>
            <person name="Yamazaki S."/>
            <person name="Fujita N."/>
        </authorList>
    </citation>
    <scope>NUCLEOTIDE SEQUENCE [LARGE SCALE GENOMIC DNA]</scope>
    <source>
        <strain evidence="2 3">NBRC 100432</strain>
    </source>
</reference>
<dbReference type="STRING" id="1077974.GOEFS_051_00210"/>
<evidence type="ECO:0000313" key="2">
    <source>
        <dbReference type="EMBL" id="GAB18326.1"/>
    </source>
</evidence>
<protein>
    <submittedName>
        <fullName evidence="2">Uncharacterized protein</fullName>
    </submittedName>
</protein>
<dbReference type="EMBL" id="BAEH01000051">
    <property type="protein sequence ID" value="GAB18326.1"/>
    <property type="molecule type" value="Genomic_DNA"/>
</dbReference>
<accession>H0QZS5</accession>
<proteinExistence type="predicted"/>
<evidence type="ECO:0000256" key="1">
    <source>
        <dbReference type="SAM" id="MobiDB-lite"/>
    </source>
</evidence>
<sequence length="131" mass="14257">MTDVAQRLQRALEPFNSDDFACRAVVSVQCTDLLDLLDEYYRLRRDSEQTRSGTVDQTDIAGDGLVGIGDPAEEIARRVWGEEGWPEDVRPEDRREFWLAVAAAREAVKPHPTGLAAVGPADGAADCNGGA</sequence>
<dbReference type="AlphaFoldDB" id="H0QZS5"/>
<evidence type="ECO:0000313" key="3">
    <source>
        <dbReference type="Proteomes" id="UP000035034"/>
    </source>
</evidence>
<name>H0QZS5_9ACTN</name>